<reference evidence="1 2" key="1">
    <citation type="submission" date="2014-04" db="EMBL/GenBank/DDBJ databases">
        <authorList>
            <consortium name="DOE Joint Genome Institute"/>
            <person name="Kuo A."/>
            <person name="Kohler A."/>
            <person name="Costa M.D."/>
            <person name="Nagy L.G."/>
            <person name="Floudas D."/>
            <person name="Copeland A."/>
            <person name="Barry K.W."/>
            <person name="Cichocki N."/>
            <person name="Veneault-Fourrey C."/>
            <person name="LaButti K."/>
            <person name="Lindquist E.A."/>
            <person name="Lipzen A."/>
            <person name="Lundell T."/>
            <person name="Morin E."/>
            <person name="Murat C."/>
            <person name="Sun H."/>
            <person name="Tunlid A."/>
            <person name="Henrissat B."/>
            <person name="Grigoriev I.V."/>
            <person name="Hibbett D.S."/>
            <person name="Martin F."/>
            <person name="Nordberg H.P."/>
            <person name="Cantor M.N."/>
            <person name="Hua S.X."/>
        </authorList>
    </citation>
    <scope>NUCLEOTIDE SEQUENCE [LARGE SCALE GENOMIC DNA]</scope>
    <source>
        <strain evidence="1 2">441</strain>
    </source>
</reference>
<evidence type="ECO:0000313" key="1">
    <source>
        <dbReference type="EMBL" id="KIK15487.1"/>
    </source>
</evidence>
<reference evidence="2" key="2">
    <citation type="submission" date="2015-01" db="EMBL/GenBank/DDBJ databases">
        <title>Evolutionary Origins and Diversification of the Mycorrhizal Mutualists.</title>
        <authorList>
            <consortium name="DOE Joint Genome Institute"/>
            <consortium name="Mycorrhizal Genomics Consortium"/>
            <person name="Kohler A."/>
            <person name="Kuo A."/>
            <person name="Nagy L.G."/>
            <person name="Floudas D."/>
            <person name="Copeland A."/>
            <person name="Barry K.W."/>
            <person name="Cichocki N."/>
            <person name="Veneault-Fourrey C."/>
            <person name="LaButti K."/>
            <person name="Lindquist E.A."/>
            <person name="Lipzen A."/>
            <person name="Lundell T."/>
            <person name="Morin E."/>
            <person name="Murat C."/>
            <person name="Riley R."/>
            <person name="Ohm R."/>
            <person name="Sun H."/>
            <person name="Tunlid A."/>
            <person name="Henrissat B."/>
            <person name="Grigoriev I.V."/>
            <person name="Hibbett D.S."/>
            <person name="Martin F."/>
        </authorList>
    </citation>
    <scope>NUCLEOTIDE SEQUENCE [LARGE SCALE GENOMIC DNA]</scope>
    <source>
        <strain evidence="2">441</strain>
    </source>
</reference>
<keyword evidence="2" id="KW-1185">Reference proteome</keyword>
<name>A0A0C9YZH5_9AGAM</name>
<gene>
    <name evidence="1" type="ORF">PISMIDRAFT_322207</name>
</gene>
<proteinExistence type="predicted"/>
<accession>A0A0C9YZH5</accession>
<protein>
    <submittedName>
        <fullName evidence="1">Unplaced genomic scaffold scaffold_205, whole genome shotgun sequence</fullName>
    </submittedName>
</protein>
<organism evidence="1 2">
    <name type="scientific">Pisolithus microcarpus 441</name>
    <dbReference type="NCBI Taxonomy" id="765257"/>
    <lineage>
        <taxon>Eukaryota</taxon>
        <taxon>Fungi</taxon>
        <taxon>Dikarya</taxon>
        <taxon>Basidiomycota</taxon>
        <taxon>Agaricomycotina</taxon>
        <taxon>Agaricomycetes</taxon>
        <taxon>Agaricomycetidae</taxon>
        <taxon>Boletales</taxon>
        <taxon>Sclerodermatineae</taxon>
        <taxon>Pisolithaceae</taxon>
        <taxon>Pisolithus</taxon>
    </lineage>
</organism>
<evidence type="ECO:0000313" key="2">
    <source>
        <dbReference type="Proteomes" id="UP000054018"/>
    </source>
</evidence>
<dbReference type="HOGENOM" id="CLU_2961722_0_0_1"/>
<dbReference type="AlphaFoldDB" id="A0A0C9YZH5"/>
<sequence>MHPEMTLALICGIHLCWYLYPIRIGFCVGGQLVTSGYFALDSSRILAHLQCLDLLLPEL</sequence>
<dbReference type="EMBL" id="KN833889">
    <property type="protein sequence ID" value="KIK15487.1"/>
    <property type="molecule type" value="Genomic_DNA"/>
</dbReference>
<dbReference type="Proteomes" id="UP000054018">
    <property type="component" value="Unassembled WGS sequence"/>
</dbReference>